<evidence type="ECO:0000313" key="1">
    <source>
        <dbReference type="EMBL" id="KAI0299078.1"/>
    </source>
</evidence>
<gene>
    <name evidence="1" type="ORF">B0F90DRAFT_1728893</name>
</gene>
<accession>A0AAD4M1X2</accession>
<dbReference type="AlphaFoldDB" id="A0AAD4M1X2"/>
<dbReference type="EMBL" id="WTXG01000024">
    <property type="protein sequence ID" value="KAI0299078.1"/>
    <property type="molecule type" value="Genomic_DNA"/>
</dbReference>
<organism evidence="1 2">
    <name type="scientific">Multifurca ochricompacta</name>
    <dbReference type="NCBI Taxonomy" id="376703"/>
    <lineage>
        <taxon>Eukaryota</taxon>
        <taxon>Fungi</taxon>
        <taxon>Dikarya</taxon>
        <taxon>Basidiomycota</taxon>
        <taxon>Agaricomycotina</taxon>
        <taxon>Agaricomycetes</taxon>
        <taxon>Russulales</taxon>
        <taxon>Russulaceae</taxon>
        <taxon>Multifurca</taxon>
    </lineage>
</organism>
<protein>
    <submittedName>
        <fullName evidence="1">Uncharacterized protein</fullName>
    </submittedName>
</protein>
<reference evidence="1" key="1">
    <citation type="journal article" date="2022" name="New Phytol.">
        <title>Evolutionary transition to the ectomycorrhizal habit in the genomes of a hyperdiverse lineage of mushroom-forming fungi.</title>
        <authorList>
            <person name="Looney B."/>
            <person name="Miyauchi S."/>
            <person name="Morin E."/>
            <person name="Drula E."/>
            <person name="Courty P.E."/>
            <person name="Kohler A."/>
            <person name="Kuo A."/>
            <person name="LaButti K."/>
            <person name="Pangilinan J."/>
            <person name="Lipzen A."/>
            <person name="Riley R."/>
            <person name="Andreopoulos W."/>
            <person name="He G."/>
            <person name="Johnson J."/>
            <person name="Nolan M."/>
            <person name="Tritt A."/>
            <person name="Barry K.W."/>
            <person name="Grigoriev I.V."/>
            <person name="Nagy L.G."/>
            <person name="Hibbett D."/>
            <person name="Henrissat B."/>
            <person name="Matheny P.B."/>
            <person name="Labbe J."/>
            <person name="Martin F.M."/>
        </authorList>
    </citation>
    <scope>NUCLEOTIDE SEQUENCE</scope>
    <source>
        <strain evidence="1">BPL690</strain>
    </source>
</reference>
<keyword evidence="2" id="KW-1185">Reference proteome</keyword>
<name>A0AAD4M1X2_9AGAM</name>
<proteinExistence type="predicted"/>
<evidence type="ECO:0000313" key="2">
    <source>
        <dbReference type="Proteomes" id="UP001203297"/>
    </source>
</evidence>
<comment type="caution">
    <text evidence="1">The sequence shown here is derived from an EMBL/GenBank/DDBJ whole genome shotgun (WGS) entry which is preliminary data.</text>
</comment>
<sequence length="72" mass="8359">MGFLQIANSLAKGFRKSRKWCHVFITDRAENAESLLRKWTEKDLKTKDYDIFISIYSASGKNRGYVAVSYMC</sequence>
<dbReference type="Proteomes" id="UP001203297">
    <property type="component" value="Unassembled WGS sequence"/>
</dbReference>